<dbReference type="Pfam" id="PF22124">
    <property type="entry name" value="Glyco_hydro_95_cat"/>
    <property type="match status" value="1"/>
</dbReference>
<feature type="domain" description="Glycosyl hydrolase family 95 catalytic" evidence="3">
    <location>
        <begin position="258"/>
        <end position="661"/>
    </location>
</feature>
<evidence type="ECO:0000313" key="5">
    <source>
        <dbReference type="Proteomes" id="UP001501734"/>
    </source>
</evidence>
<comment type="caution">
    <text evidence="4">The sequence shown here is derived from an EMBL/GenBank/DDBJ whole genome shotgun (WGS) entry which is preliminary data.</text>
</comment>
<sequence>MNSQIMWYQQPAKEWNEALPVGNGRLGGMIFGQTIHERIQLNEDSVWYGGPRKRENPDAKKNLPKIRQLLKEGRIREAEHLANLSLPGLPESQRHYQPLGDLNLYFGHDKVENYKRSLDLKESTAEVSYRYQDVDYHREIFASYPDQVIVIHLSASKEKSINVTAWLDRGHTRYLDQLEARDQNGLFMAGETGGKGVSFHGELKATSSDGTIETIGNRLLINGATEVTILLTAATTFRYENPGEQSLNVLNKASKKAYDQLKHAHINDYQVLFNRMSLRLGETDHQSELPTDQRLEQMKEGNKDQKLLEIYFNFGRYLLIASSRPGSLPANLQGIWNEHMTPPWDSKFTININAEMNYWPAEICNLSECHLPLFDHIERMREPGRVTAEVMYGARGFVAHHNTDIWGDTAPQDMHLPGSYWPMGAAWLVLHLWEHYQYNQDIDFLKHVYPTIKEAALFFIDFLIENDEGYLITSPSVSPENTYILPNGESGTLCEAPSMDSQIIHALFTSCIIASELLDEDKEFANELAGIKAKLPPIQIGKHGQIQEWLDDHDEAEPGHRHISHLFALHPGDQINFNDTPELIEAAKVTLERRLSEGGGHTGWSRAWIINMWARLREGERAYQNVLELLKSSTLPNLFDNHPPFQIDGNFGGIAGIAEMIVQSHQDAIDILPSLPNDWSSGYVRGIKARGGYELEMEWEAMELKWIKIKATKDGKVRLNLSKGETLQFQDHSQKLDKDENGDFVFNVQADKTYHLISQ</sequence>
<protein>
    <submittedName>
        <fullName evidence="4">Glycoside hydrolase family 95 protein</fullName>
    </submittedName>
</protein>
<keyword evidence="4" id="KW-0378">Hydrolase</keyword>
<evidence type="ECO:0000313" key="4">
    <source>
        <dbReference type="EMBL" id="GAA4060740.1"/>
    </source>
</evidence>
<evidence type="ECO:0000259" key="3">
    <source>
        <dbReference type="Pfam" id="PF22124"/>
    </source>
</evidence>
<dbReference type="PANTHER" id="PTHR31084">
    <property type="entry name" value="ALPHA-L-FUCOSIDASE 2"/>
    <property type="match status" value="1"/>
</dbReference>
<dbReference type="InterPro" id="IPR016518">
    <property type="entry name" value="Alpha-L-fucosidase"/>
</dbReference>
<gene>
    <name evidence="4" type="ORF">GCM10022410_04750</name>
</gene>
<dbReference type="Pfam" id="PF21307">
    <property type="entry name" value="Glyco_hydro_95_C"/>
    <property type="match status" value="1"/>
</dbReference>
<evidence type="ECO:0000259" key="1">
    <source>
        <dbReference type="Pfam" id="PF14498"/>
    </source>
</evidence>
<dbReference type="Proteomes" id="UP001501734">
    <property type="component" value="Unassembled WGS sequence"/>
</dbReference>
<dbReference type="Pfam" id="PF14498">
    <property type="entry name" value="Glyco_hyd_65N_2"/>
    <property type="match status" value="1"/>
</dbReference>
<dbReference type="GO" id="GO:0016787">
    <property type="term" value="F:hydrolase activity"/>
    <property type="evidence" value="ECO:0007669"/>
    <property type="project" value="UniProtKB-KW"/>
</dbReference>
<feature type="domain" description="Glycosyl hydrolase family 95 N-terminal" evidence="1">
    <location>
        <begin position="6"/>
        <end position="238"/>
    </location>
</feature>
<dbReference type="SUPFAM" id="SSF48208">
    <property type="entry name" value="Six-hairpin glycosidases"/>
    <property type="match status" value="1"/>
</dbReference>
<evidence type="ECO:0000259" key="2">
    <source>
        <dbReference type="Pfam" id="PF21307"/>
    </source>
</evidence>
<dbReference type="EMBL" id="BAABDL010000022">
    <property type="protein sequence ID" value="GAA4060740.1"/>
    <property type="molecule type" value="Genomic_DNA"/>
</dbReference>
<dbReference type="InterPro" id="IPR012341">
    <property type="entry name" value="6hp_glycosidase-like_sf"/>
</dbReference>
<proteinExistence type="predicted"/>
<reference evidence="5" key="1">
    <citation type="journal article" date="2019" name="Int. J. Syst. Evol. Microbiol.">
        <title>The Global Catalogue of Microorganisms (GCM) 10K type strain sequencing project: providing services to taxonomists for standard genome sequencing and annotation.</title>
        <authorList>
            <consortium name="The Broad Institute Genomics Platform"/>
            <consortium name="The Broad Institute Genome Sequencing Center for Infectious Disease"/>
            <person name="Wu L."/>
            <person name="Ma J."/>
        </authorList>
    </citation>
    <scope>NUCLEOTIDE SEQUENCE [LARGE SCALE GENOMIC DNA]</scope>
    <source>
        <strain evidence="5">JCM 17250</strain>
    </source>
</reference>
<keyword evidence="5" id="KW-1185">Reference proteome</keyword>
<dbReference type="InterPro" id="IPR049053">
    <property type="entry name" value="AFCA-like_C"/>
</dbReference>
<organism evidence="4 5">
    <name type="scientific">Amphibacillus indicireducens</name>
    <dbReference type="NCBI Taxonomy" id="1076330"/>
    <lineage>
        <taxon>Bacteria</taxon>
        <taxon>Bacillati</taxon>
        <taxon>Bacillota</taxon>
        <taxon>Bacilli</taxon>
        <taxon>Bacillales</taxon>
        <taxon>Bacillaceae</taxon>
        <taxon>Amphibacillus</taxon>
    </lineage>
</organism>
<dbReference type="PIRSF" id="PIRSF007663">
    <property type="entry name" value="UCP007663"/>
    <property type="match status" value="1"/>
</dbReference>
<dbReference type="InterPro" id="IPR008928">
    <property type="entry name" value="6-hairpin_glycosidase_sf"/>
</dbReference>
<dbReference type="PANTHER" id="PTHR31084:SF0">
    <property type="entry name" value="ALPHA-L-FUCOSIDASE 2"/>
    <property type="match status" value="1"/>
</dbReference>
<feature type="domain" description="Alpha fucosidase A-like C-terminal" evidence="2">
    <location>
        <begin position="663"/>
        <end position="756"/>
    </location>
</feature>
<name>A0ABP7V774_9BACI</name>
<dbReference type="Gene3D" id="1.50.10.10">
    <property type="match status" value="1"/>
</dbReference>
<dbReference type="InterPro" id="IPR054363">
    <property type="entry name" value="GH95_cat"/>
</dbReference>
<accession>A0ABP7V774</accession>
<dbReference type="InterPro" id="IPR027414">
    <property type="entry name" value="GH95_N_dom"/>
</dbReference>